<protein>
    <recommendedName>
        <fullName evidence="3">Endonuclease/exonuclease/phosphatase domain-containing protein</fullName>
    </recommendedName>
</protein>
<dbReference type="Proteomes" id="UP000559256">
    <property type="component" value="Unassembled WGS sequence"/>
</dbReference>
<proteinExistence type="predicted"/>
<dbReference type="Gene3D" id="3.60.10.10">
    <property type="entry name" value="Endonuclease/exonuclease/phosphatase"/>
    <property type="match status" value="1"/>
</dbReference>
<reference evidence="1 2" key="1">
    <citation type="journal article" date="2020" name="ISME J.">
        <title>Uncovering the hidden diversity of litter-decomposition mechanisms in mushroom-forming fungi.</title>
        <authorList>
            <person name="Floudas D."/>
            <person name="Bentzer J."/>
            <person name="Ahren D."/>
            <person name="Johansson T."/>
            <person name="Persson P."/>
            <person name="Tunlid A."/>
        </authorList>
    </citation>
    <scope>NUCLEOTIDE SEQUENCE [LARGE SCALE GENOMIC DNA]</scope>
    <source>
        <strain evidence="1 2">CBS 291.85</strain>
    </source>
</reference>
<comment type="caution">
    <text evidence="1">The sequence shown here is derived from an EMBL/GenBank/DDBJ whole genome shotgun (WGS) entry which is preliminary data.</text>
</comment>
<dbReference type="InterPro" id="IPR036691">
    <property type="entry name" value="Endo/exonu/phosph_ase_sf"/>
</dbReference>
<dbReference type="AlphaFoldDB" id="A0A8H5BYE1"/>
<name>A0A8H5BYE1_9AGAR</name>
<organism evidence="1 2">
    <name type="scientific">Tetrapyrgos nigripes</name>
    <dbReference type="NCBI Taxonomy" id="182062"/>
    <lineage>
        <taxon>Eukaryota</taxon>
        <taxon>Fungi</taxon>
        <taxon>Dikarya</taxon>
        <taxon>Basidiomycota</taxon>
        <taxon>Agaricomycotina</taxon>
        <taxon>Agaricomycetes</taxon>
        <taxon>Agaricomycetidae</taxon>
        <taxon>Agaricales</taxon>
        <taxon>Marasmiineae</taxon>
        <taxon>Marasmiaceae</taxon>
        <taxon>Tetrapyrgos</taxon>
    </lineage>
</organism>
<accession>A0A8H5BYE1</accession>
<dbReference type="EMBL" id="JAACJM010000329">
    <property type="protein sequence ID" value="KAF5331291.1"/>
    <property type="molecule type" value="Genomic_DNA"/>
</dbReference>
<keyword evidence="2" id="KW-1185">Reference proteome</keyword>
<evidence type="ECO:0000313" key="1">
    <source>
        <dbReference type="EMBL" id="KAF5331291.1"/>
    </source>
</evidence>
<dbReference type="SUPFAM" id="SSF56219">
    <property type="entry name" value="DNase I-like"/>
    <property type="match status" value="1"/>
</dbReference>
<gene>
    <name evidence="1" type="ORF">D9758_018496</name>
</gene>
<evidence type="ECO:0008006" key="3">
    <source>
        <dbReference type="Google" id="ProtNLM"/>
    </source>
</evidence>
<sequence>MNTYVLPHRSRLDWHDWTDMDPFDFLCSKIKLAHEQGYPLIVIGDFNACTGISRASTNHPIHISLDSKTPDNRGKCLLECLGACNTVILNGSDSIPGHHFSFTEHNNAGKDNNGETVYNSSVIDYALASYECCPFITDFSISEHTDWSDHSYLTLSLILPGGSGNSHTFTSRHQRPKFHTLLVTHLDHLLDEILHDDPPSLPDEWHKIHGLASLPSSSRPPLVIYIDGHL</sequence>
<evidence type="ECO:0000313" key="2">
    <source>
        <dbReference type="Proteomes" id="UP000559256"/>
    </source>
</evidence>